<dbReference type="EMBL" id="ACIO01000254">
    <property type="protein sequence ID" value="EFC98544.1"/>
    <property type="molecule type" value="Genomic_DNA"/>
</dbReference>
<gene>
    <name evidence="1" type="ORF">CLOSTHATH_03251</name>
</gene>
<comment type="caution">
    <text evidence="1">The sequence shown here is derived from an EMBL/GenBank/DDBJ whole genome shotgun (WGS) entry which is preliminary data.</text>
</comment>
<organism evidence="1 2">
    <name type="scientific">Hungatella hathewayi DSM 13479</name>
    <dbReference type="NCBI Taxonomy" id="566550"/>
    <lineage>
        <taxon>Bacteria</taxon>
        <taxon>Bacillati</taxon>
        <taxon>Bacillota</taxon>
        <taxon>Clostridia</taxon>
        <taxon>Lachnospirales</taxon>
        <taxon>Lachnospiraceae</taxon>
        <taxon>Hungatella</taxon>
    </lineage>
</organism>
<dbReference type="HOGENOM" id="CLU_3200761_0_0_9"/>
<evidence type="ECO:0000313" key="2">
    <source>
        <dbReference type="Proteomes" id="UP000004968"/>
    </source>
</evidence>
<evidence type="ECO:0000313" key="1">
    <source>
        <dbReference type="EMBL" id="EFC98544.1"/>
    </source>
</evidence>
<accession>D3AI12</accession>
<dbReference type="Proteomes" id="UP000004968">
    <property type="component" value="Unassembled WGS sequence"/>
</dbReference>
<name>D3AI12_9FIRM</name>
<protein>
    <submittedName>
        <fullName evidence="1">Uncharacterized protein</fullName>
    </submittedName>
</protein>
<dbReference type="AlphaFoldDB" id="D3AI12"/>
<reference evidence="1 2" key="1">
    <citation type="submission" date="2010-01" db="EMBL/GenBank/DDBJ databases">
        <authorList>
            <person name="Weinstock G."/>
            <person name="Sodergren E."/>
            <person name="Clifton S."/>
            <person name="Fulton L."/>
            <person name="Fulton B."/>
            <person name="Courtney L."/>
            <person name="Fronick C."/>
            <person name="Harrison M."/>
            <person name="Strong C."/>
            <person name="Farmer C."/>
            <person name="Delahaunty K."/>
            <person name="Markovic C."/>
            <person name="Hall O."/>
            <person name="Minx P."/>
            <person name="Tomlinson C."/>
            <person name="Mitreva M."/>
            <person name="Nelson J."/>
            <person name="Hou S."/>
            <person name="Wollam A."/>
            <person name="Pepin K.H."/>
            <person name="Johnson M."/>
            <person name="Bhonagiri V."/>
            <person name="Nash W.E."/>
            <person name="Warren W."/>
            <person name="Chinwalla A."/>
            <person name="Mardis E.R."/>
            <person name="Wilson R.K."/>
        </authorList>
    </citation>
    <scope>NUCLEOTIDE SEQUENCE [LARGE SCALE GENOMIC DNA]</scope>
    <source>
        <strain evidence="1 2">DSM 13479</strain>
    </source>
</reference>
<dbReference type="RefSeq" id="WP_006773725.1">
    <property type="nucleotide sequence ID" value="NZ_GG667661.1"/>
</dbReference>
<sequence length="45" mass="4939">MQEKAERAVHSQLEASAAMLEFLMETDDNIVVMTADLAGSSKLKK</sequence>
<proteinExistence type="predicted"/>